<evidence type="ECO:0000313" key="2">
    <source>
        <dbReference type="Proteomes" id="UP001610563"/>
    </source>
</evidence>
<reference evidence="1 2" key="1">
    <citation type="submission" date="2024-07" db="EMBL/GenBank/DDBJ databases">
        <title>Section-level genome sequencing and comparative genomics of Aspergillus sections Usti and Cavernicolus.</title>
        <authorList>
            <consortium name="Lawrence Berkeley National Laboratory"/>
            <person name="Nybo J.L."/>
            <person name="Vesth T.C."/>
            <person name="Theobald S."/>
            <person name="Frisvad J.C."/>
            <person name="Larsen T.O."/>
            <person name="Kjaerboelling I."/>
            <person name="Rothschild-Mancinelli K."/>
            <person name="Lyhne E.K."/>
            <person name="Kogle M.E."/>
            <person name="Barry K."/>
            <person name="Clum A."/>
            <person name="Na H."/>
            <person name="Ledsgaard L."/>
            <person name="Lin J."/>
            <person name="Lipzen A."/>
            <person name="Kuo A."/>
            <person name="Riley R."/>
            <person name="Mondo S."/>
            <person name="Labutti K."/>
            <person name="Haridas S."/>
            <person name="Pangalinan J."/>
            <person name="Salamov A.A."/>
            <person name="Simmons B.A."/>
            <person name="Magnuson J.K."/>
            <person name="Chen J."/>
            <person name="Drula E."/>
            <person name="Henrissat B."/>
            <person name="Wiebenga A."/>
            <person name="Lubbers R.J."/>
            <person name="Gomes A.C."/>
            <person name="Makela M.R."/>
            <person name="Stajich J."/>
            <person name="Grigoriev I.V."/>
            <person name="Mortensen U.H."/>
            <person name="De Vries R.P."/>
            <person name="Baker S.E."/>
            <person name="Andersen M.R."/>
        </authorList>
    </citation>
    <scope>NUCLEOTIDE SEQUENCE [LARGE SCALE GENOMIC DNA]</scope>
    <source>
        <strain evidence="1 2">CBS 209.92</strain>
    </source>
</reference>
<keyword evidence="2" id="KW-1185">Reference proteome</keyword>
<evidence type="ECO:0000313" key="1">
    <source>
        <dbReference type="EMBL" id="KAL2785125.1"/>
    </source>
</evidence>
<dbReference type="EMBL" id="JBFTWV010000154">
    <property type="protein sequence ID" value="KAL2785125.1"/>
    <property type="molecule type" value="Genomic_DNA"/>
</dbReference>
<protein>
    <submittedName>
        <fullName evidence="1">Uncharacterized protein</fullName>
    </submittedName>
</protein>
<name>A0ABR4FPF1_9EURO</name>
<dbReference type="Proteomes" id="UP001610563">
    <property type="component" value="Unassembled WGS sequence"/>
</dbReference>
<proteinExistence type="predicted"/>
<organism evidence="1 2">
    <name type="scientific">Aspergillus keveii</name>
    <dbReference type="NCBI Taxonomy" id="714993"/>
    <lineage>
        <taxon>Eukaryota</taxon>
        <taxon>Fungi</taxon>
        <taxon>Dikarya</taxon>
        <taxon>Ascomycota</taxon>
        <taxon>Pezizomycotina</taxon>
        <taxon>Eurotiomycetes</taxon>
        <taxon>Eurotiomycetidae</taxon>
        <taxon>Eurotiales</taxon>
        <taxon>Aspergillaceae</taxon>
        <taxon>Aspergillus</taxon>
        <taxon>Aspergillus subgen. Nidulantes</taxon>
    </lineage>
</organism>
<accession>A0ABR4FPF1</accession>
<gene>
    <name evidence="1" type="ORF">BJX66DRAFT_343371</name>
</gene>
<sequence>MPALRKPPFLQPKLLQDFALDDSKICLPDSLKSIIPEQLRASYGNCHRSGLRAFGVLKRLTECHEGRFVALCPRDNVDVERWVMHSDTISRFREYYDENRDAMVPNAASKSRIPRRSVRLTVNQLAYDTWAKEFDGMLIEYFETVYELYRLARVQFEKHMQLARKENWISGSAYRDLLDFYWRIFQMEMSRWEELISSLGTPSYEELVDENYWAIQECVEGGKQLATELAIRRTTIPSH</sequence>
<comment type="caution">
    <text evidence="1">The sequence shown here is derived from an EMBL/GenBank/DDBJ whole genome shotgun (WGS) entry which is preliminary data.</text>
</comment>